<evidence type="ECO:0000313" key="2">
    <source>
        <dbReference type="Proteomes" id="UP000003416"/>
    </source>
</evidence>
<proteinExistence type="predicted"/>
<dbReference type="SUPFAM" id="SSF48208">
    <property type="entry name" value="Six-hairpin glycosidases"/>
    <property type="match status" value="1"/>
</dbReference>
<keyword evidence="2" id="KW-1185">Reference proteome</keyword>
<dbReference type="EMBL" id="AFBN01000109">
    <property type="protein sequence ID" value="EGF50380.1"/>
    <property type="molecule type" value="Genomic_DNA"/>
</dbReference>
<protein>
    <recommendedName>
        <fullName evidence="3">Alpha-L-rhamnosidase six-hairpin glycosidase domain-containing protein</fullName>
    </recommendedName>
</protein>
<dbReference type="GO" id="GO:0005975">
    <property type="term" value="P:carbohydrate metabolic process"/>
    <property type="evidence" value="ECO:0007669"/>
    <property type="project" value="InterPro"/>
</dbReference>
<dbReference type="AlphaFoldDB" id="F3PYF9"/>
<dbReference type="InterPro" id="IPR008928">
    <property type="entry name" value="6-hairpin_glycosidase_sf"/>
</dbReference>
<dbReference type="Proteomes" id="UP000003416">
    <property type="component" value="Unassembled WGS sequence"/>
</dbReference>
<dbReference type="Gene3D" id="1.50.10.10">
    <property type="match status" value="1"/>
</dbReference>
<dbReference type="RefSeq" id="WP_009126975.1">
    <property type="nucleotide sequence ID" value="NZ_GL882694.1"/>
</dbReference>
<accession>F3PYF9</accession>
<organism evidence="1 2">
    <name type="scientific">Bacteroides fluxus YIT 12057</name>
    <dbReference type="NCBI Taxonomy" id="763034"/>
    <lineage>
        <taxon>Bacteria</taxon>
        <taxon>Pseudomonadati</taxon>
        <taxon>Bacteroidota</taxon>
        <taxon>Bacteroidia</taxon>
        <taxon>Bacteroidales</taxon>
        <taxon>Bacteroidaceae</taxon>
        <taxon>Bacteroides</taxon>
    </lineage>
</organism>
<dbReference type="STRING" id="763034.HMPREF9446_03807"/>
<dbReference type="HOGENOM" id="CLU_408228_0_0_10"/>
<gene>
    <name evidence="1" type="ORF">HMPREF9446_03807</name>
</gene>
<dbReference type="GeneID" id="86051141"/>
<comment type="caution">
    <text evidence="1">The sequence shown here is derived from an EMBL/GenBank/DDBJ whole genome shotgun (WGS) entry which is preliminary data.</text>
</comment>
<name>F3PYF9_9BACE</name>
<dbReference type="InterPro" id="IPR012341">
    <property type="entry name" value="6hp_glycosidase-like_sf"/>
</dbReference>
<dbReference type="eggNOG" id="COG3408">
    <property type="taxonomic scope" value="Bacteria"/>
</dbReference>
<evidence type="ECO:0000313" key="1">
    <source>
        <dbReference type="EMBL" id="EGF50380.1"/>
    </source>
</evidence>
<evidence type="ECO:0008006" key="3">
    <source>
        <dbReference type="Google" id="ProtNLM"/>
    </source>
</evidence>
<reference evidence="1 2" key="1">
    <citation type="submission" date="2011-02" db="EMBL/GenBank/DDBJ databases">
        <authorList>
            <person name="Weinstock G."/>
            <person name="Sodergren E."/>
            <person name="Clifton S."/>
            <person name="Fulton L."/>
            <person name="Fulton B."/>
            <person name="Courtney L."/>
            <person name="Fronick C."/>
            <person name="Harrison M."/>
            <person name="Strong C."/>
            <person name="Farmer C."/>
            <person name="Delahaunty K."/>
            <person name="Markovic C."/>
            <person name="Hall O."/>
            <person name="Minx P."/>
            <person name="Tomlinson C."/>
            <person name="Mitreva M."/>
            <person name="Hou S."/>
            <person name="Chen J."/>
            <person name="Wollam A."/>
            <person name="Pepin K.H."/>
            <person name="Johnson M."/>
            <person name="Bhonagiri V."/>
            <person name="Zhang X."/>
            <person name="Suruliraj S."/>
            <person name="Warren W."/>
            <person name="Chinwalla A."/>
            <person name="Mardis E.R."/>
            <person name="Wilson R.K."/>
        </authorList>
    </citation>
    <scope>NUCLEOTIDE SEQUENCE [LARGE SCALE GENOMIC DNA]</scope>
    <source>
        <strain evidence="1 2">YIT 12057</strain>
    </source>
</reference>
<sequence>MRKLILSLVAVICLHTVYAQQYWRIDKGNNSITWRVKKGEAHHDHIEMSGKQVSVVLRYGVKEDGTFELNKSMVWPMLRTIPNNTHGSLMRRLDWNPLEDVMVEGRAMREQVKSVTLNGTLEVVSDIHAGKNRSLSLKRTYLPSVDLPSLVEIYEFTNTGSVAVDIEIPKIDIVSPTNPEKGVEGSYSVLCVSEDGVSQTILPGKTVTFSASVSAHKVLPEKRIDAARELEKRRAVVAEWMNNLVLDTPDPVINEMFAFSKIRALESIYDTKGGPMHGPGGESYYAAIWANDQAEYINPYFPFVGYRYGNASAVNSFKHFARYMNDEWKPIPSSIVAEGDSYWNGAGDRGDAAMIAYGAARYALASGNREEARELWPLIEWCLEFSRRKINEDGVVTSDADELEGRFPAGEANLCTSSLYYDALLSAAYLAEDLGKGNAVAGKYRRQAARLEKAIDRYFAAEVEGFDTYAYYKGNDVLRAWICIPLTVGINKRAVGTIDALFSPRLWTENGLLTASGDKTFWDRSTLYALRGVFMAGEVEKAMEYMKRYSATRLLGAHVPYAVEAWPEGGQRHLSAESALYGRIVTEGMFGIRPTGLNSFSMKPQLPQEWNRMSLRKVRAFGTEFDVQVVRKKGELLQVTVMKGGKPVLKRSVKNGTSLNCKF</sequence>